<feature type="region of interest" description="Disordered" evidence="1">
    <location>
        <begin position="1"/>
        <end position="26"/>
    </location>
</feature>
<gene>
    <name evidence="3" type="ORF">LSALG_LOCUS1435</name>
</gene>
<feature type="compositionally biased region" description="Pro residues" evidence="1">
    <location>
        <begin position="252"/>
        <end position="268"/>
    </location>
</feature>
<sequence length="559" mass="62222">MLKAKPSLSSPEFMEEDGEEETPRSPFWLQTTNNVGRIQRYRRRLSSLFFNSVVLIIFLLLLAILSMVFVIPNVIDFSSNVFKPNLVRRSWDSINLILVLVALAFGFLSRNVNNDEKVSYDRSMSELSTGAPMITSPSSSTPHQWYDFPDQSMSSTTGLRRQKTSISYPDLRELSPPWDHGAVDPWRFSDDTHLNYYKVLESNRNYLRQRSRREQNSGNQGVVDVNAFGGVSQESLYTPAQKPAVAEERLYIPPPQPMPPPSLPPQPPIDTVKKKMKTKRRARSSEPRKVLSPVIDPLPEPSSPPPVKQLTERKTNGGNATKEFFTSFYHKKKKKRQKERSFDDLQSLLHHSRPPATRFQLPPTSPTPPPPPHPPSVLHKLFPTRKEKQKMITSATLPPPVPHTSPPPPPPPTSTASLTRRPTRSQSAPFLTDNPTVPSMIGKFNSIEDSSSGGDSPMKQVPPPPPPLPPFKVPDWEFAVQGDFVNLQSGVSSRSVSPIGDEAQSPSSVVNAAVAPPLFCPSPDVDTKADNFIESFRARLQLERMSKLGPGPDSGPGES</sequence>
<keyword evidence="4" id="KW-1185">Reference proteome</keyword>
<feature type="compositionally biased region" description="Basic residues" evidence="1">
    <location>
        <begin position="329"/>
        <end position="338"/>
    </location>
</feature>
<evidence type="ECO:0000256" key="2">
    <source>
        <dbReference type="SAM" id="Phobius"/>
    </source>
</evidence>
<keyword evidence="2" id="KW-0472">Membrane</keyword>
<dbReference type="PRINTS" id="PR01217">
    <property type="entry name" value="PRICHEXTENSN"/>
</dbReference>
<feature type="transmembrane region" description="Helical" evidence="2">
    <location>
        <begin position="91"/>
        <end position="108"/>
    </location>
</feature>
<dbReference type="AlphaFoldDB" id="A0AA35V784"/>
<proteinExistence type="predicted"/>
<feature type="compositionally biased region" description="Pro residues" evidence="1">
    <location>
        <begin position="363"/>
        <end position="375"/>
    </location>
</feature>
<dbReference type="EMBL" id="OX465086">
    <property type="protein sequence ID" value="CAI9260605.1"/>
    <property type="molecule type" value="Genomic_DNA"/>
</dbReference>
<keyword evidence="2" id="KW-0812">Transmembrane</keyword>
<protein>
    <recommendedName>
        <fullName evidence="5">Formin-like protein</fullName>
    </recommendedName>
</protein>
<dbReference type="PANTHER" id="PTHR33098:SF108">
    <property type="entry name" value="HYDROXYPROLINE-RICH GLYCOPROTEIN FAMILY PROTEIN"/>
    <property type="match status" value="1"/>
</dbReference>
<feature type="compositionally biased region" description="Pro residues" evidence="1">
    <location>
        <begin position="296"/>
        <end position="307"/>
    </location>
</feature>
<feature type="compositionally biased region" description="Pro residues" evidence="1">
    <location>
        <begin position="397"/>
        <end position="413"/>
    </location>
</feature>
<dbReference type="Pfam" id="PF05553">
    <property type="entry name" value="DUF761"/>
    <property type="match status" value="1"/>
</dbReference>
<dbReference type="InterPro" id="IPR008480">
    <property type="entry name" value="DUF761_pln"/>
</dbReference>
<feature type="region of interest" description="Disordered" evidence="1">
    <location>
        <begin position="251"/>
        <end position="473"/>
    </location>
</feature>
<dbReference type="PANTHER" id="PTHR33098">
    <property type="entry name" value="COTTON FIBER (DUF761)"/>
    <property type="match status" value="1"/>
</dbReference>
<feature type="compositionally biased region" description="Pro residues" evidence="1">
    <location>
        <begin position="460"/>
        <end position="472"/>
    </location>
</feature>
<organism evidence="3 4">
    <name type="scientific">Lactuca saligna</name>
    <name type="common">Willowleaf lettuce</name>
    <dbReference type="NCBI Taxonomy" id="75948"/>
    <lineage>
        <taxon>Eukaryota</taxon>
        <taxon>Viridiplantae</taxon>
        <taxon>Streptophyta</taxon>
        <taxon>Embryophyta</taxon>
        <taxon>Tracheophyta</taxon>
        <taxon>Spermatophyta</taxon>
        <taxon>Magnoliopsida</taxon>
        <taxon>eudicotyledons</taxon>
        <taxon>Gunneridae</taxon>
        <taxon>Pentapetalae</taxon>
        <taxon>asterids</taxon>
        <taxon>campanulids</taxon>
        <taxon>Asterales</taxon>
        <taxon>Asteraceae</taxon>
        <taxon>Cichorioideae</taxon>
        <taxon>Cichorieae</taxon>
        <taxon>Lactucinae</taxon>
        <taxon>Lactuca</taxon>
    </lineage>
</organism>
<evidence type="ECO:0000313" key="4">
    <source>
        <dbReference type="Proteomes" id="UP001177003"/>
    </source>
</evidence>
<evidence type="ECO:0000256" key="1">
    <source>
        <dbReference type="SAM" id="MobiDB-lite"/>
    </source>
</evidence>
<dbReference type="Proteomes" id="UP001177003">
    <property type="component" value="Chromosome 0"/>
</dbReference>
<accession>A0AA35V784</accession>
<keyword evidence="2" id="KW-1133">Transmembrane helix</keyword>
<feature type="compositionally biased region" description="Polar residues" evidence="1">
    <location>
        <begin position="426"/>
        <end position="437"/>
    </location>
</feature>
<feature type="transmembrane region" description="Helical" evidence="2">
    <location>
        <begin position="48"/>
        <end position="71"/>
    </location>
</feature>
<evidence type="ECO:0000313" key="3">
    <source>
        <dbReference type="EMBL" id="CAI9260605.1"/>
    </source>
</evidence>
<reference evidence="3" key="1">
    <citation type="submission" date="2023-04" db="EMBL/GenBank/DDBJ databases">
        <authorList>
            <person name="Vijverberg K."/>
            <person name="Xiong W."/>
            <person name="Schranz E."/>
        </authorList>
    </citation>
    <scope>NUCLEOTIDE SEQUENCE</scope>
</reference>
<evidence type="ECO:0008006" key="5">
    <source>
        <dbReference type="Google" id="ProtNLM"/>
    </source>
</evidence>
<name>A0AA35V784_LACSI</name>